<dbReference type="PANTHER" id="PTHR31302:SF0">
    <property type="entry name" value="TRANSMEMBRANE PROTEIN WITH METALLOPHOSPHOESTERASE DOMAIN"/>
    <property type="match status" value="1"/>
</dbReference>
<dbReference type="PANTHER" id="PTHR31302">
    <property type="entry name" value="TRANSMEMBRANE PROTEIN WITH METALLOPHOSPHOESTERASE DOMAIN-RELATED"/>
    <property type="match status" value="1"/>
</dbReference>
<feature type="transmembrane region" description="Helical" evidence="1">
    <location>
        <begin position="41"/>
        <end position="60"/>
    </location>
</feature>
<keyword evidence="1" id="KW-1133">Transmembrane helix</keyword>
<accession>A0ABS2NN66</accession>
<dbReference type="InterPro" id="IPR004843">
    <property type="entry name" value="Calcineurin-like_PHP"/>
</dbReference>
<dbReference type="EMBL" id="JAFBEE010000004">
    <property type="protein sequence ID" value="MBM7614385.1"/>
    <property type="molecule type" value="Genomic_DNA"/>
</dbReference>
<keyword evidence="1" id="KW-0812">Transmembrane</keyword>
<proteinExistence type="predicted"/>
<evidence type="ECO:0000256" key="1">
    <source>
        <dbReference type="SAM" id="Phobius"/>
    </source>
</evidence>
<dbReference type="SUPFAM" id="SSF56300">
    <property type="entry name" value="Metallo-dependent phosphatases"/>
    <property type="match status" value="1"/>
</dbReference>
<comment type="caution">
    <text evidence="3">The sequence shown here is derived from an EMBL/GenBank/DDBJ whole genome shotgun (WGS) entry which is preliminary data.</text>
</comment>
<protein>
    <submittedName>
        <fullName evidence="3">MPP superfamily phosphohydrolase</fullName>
    </submittedName>
</protein>
<dbReference type="Pfam" id="PF00149">
    <property type="entry name" value="Metallophos"/>
    <property type="match status" value="1"/>
</dbReference>
<dbReference type="Proteomes" id="UP001314796">
    <property type="component" value="Unassembled WGS sequence"/>
</dbReference>
<feature type="transmembrane region" description="Helical" evidence="1">
    <location>
        <begin position="7"/>
        <end position="26"/>
    </location>
</feature>
<dbReference type="RefSeq" id="WP_204400655.1">
    <property type="nucleotide sequence ID" value="NZ_JAFBEE010000004.1"/>
</dbReference>
<keyword evidence="1" id="KW-0472">Membrane</keyword>
<feature type="domain" description="Calcineurin-like phosphoesterase" evidence="2">
    <location>
        <begin position="147"/>
        <end position="307"/>
    </location>
</feature>
<gene>
    <name evidence="3" type="ORF">JOC73_000896</name>
</gene>
<sequence length="363" mass="41834">MKKIATFMVFLTIMTTIYTGMNYYVYDNLMMGFGLVEGSKLFLEILFITLGSVFIISRFLQMKFPVYRLSYIGNTWFGIISTALSIFLLKDIILLFLGRKYNPVIFPISLGVIVIAIFWSIYKVSKGPVVKEVKIQSKKLKLDRDLSIVLLSDIHLGMMTSLKWVRSMVQQVNKLSPDVIVITGDLVDDEYKYVERFEALLREFKSKYGVYAIAGNHDHYRGMKEYKTFLGKANIKLLMNQGIEVNDELQLLGLDEGVARYNKPLFKQVLSQSKESHYNVLLSHQPLFFRQAVEMGVDLQLSGHTHKGQILPLSLMINLFYRYAYGLYQYREGHIYTTSGTGTWGPPMRLFSDCEIVKLVIYQ</sequence>
<evidence type="ECO:0000259" key="2">
    <source>
        <dbReference type="Pfam" id="PF00149"/>
    </source>
</evidence>
<name>A0ABS2NN66_9FIRM</name>
<dbReference type="Gene3D" id="3.60.21.10">
    <property type="match status" value="1"/>
</dbReference>
<reference evidence="3 4" key="1">
    <citation type="submission" date="2021-01" db="EMBL/GenBank/DDBJ databases">
        <title>Genomic Encyclopedia of Type Strains, Phase IV (KMG-IV): sequencing the most valuable type-strain genomes for metagenomic binning, comparative biology and taxonomic classification.</title>
        <authorList>
            <person name="Goeker M."/>
        </authorList>
    </citation>
    <scope>NUCLEOTIDE SEQUENCE [LARGE SCALE GENOMIC DNA]</scope>
    <source>
        <strain evidence="3 4">DSM 25890</strain>
    </source>
</reference>
<feature type="transmembrane region" description="Helical" evidence="1">
    <location>
        <begin position="72"/>
        <end position="98"/>
    </location>
</feature>
<keyword evidence="4" id="KW-1185">Reference proteome</keyword>
<evidence type="ECO:0000313" key="3">
    <source>
        <dbReference type="EMBL" id="MBM7614385.1"/>
    </source>
</evidence>
<feature type="transmembrane region" description="Helical" evidence="1">
    <location>
        <begin position="104"/>
        <end position="125"/>
    </location>
</feature>
<dbReference type="CDD" id="cd07385">
    <property type="entry name" value="MPP_YkuE_C"/>
    <property type="match status" value="1"/>
</dbReference>
<dbReference type="InterPro" id="IPR029052">
    <property type="entry name" value="Metallo-depent_PP-like"/>
</dbReference>
<dbReference type="InterPro" id="IPR051158">
    <property type="entry name" value="Metallophosphoesterase_sf"/>
</dbReference>
<organism evidence="3 4">
    <name type="scientific">Alkaliphilus hydrothermalis</name>
    <dbReference type="NCBI Taxonomy" id="1482730"/>
    <lineage>
        <taxon>Bacteria</taxon>
        <taxon>Bacillati</taxon>
        <taxon>Bacillota</taxon>
        <taxon>Clostridia</taxon>
        <taxon>Peptostreptococcales</taxon>
        <taxon>Natronincolaceae</taxon>
        <taxon>Alkaliphilus</taxon>
    </lineage>
</organism>
<evidence type="ECO:0000313" key="4">
    <source>
        <dbReference type="Proteomes" id="UP001314796"/>
    </source>
</evidence>